<dbReference type="InParanoid" id="K0KL35"/>
<reference evidence="2 3" key="1">
    <citation type="journal article" date="2012" name="Eukaryot. Cell">
        <title>Draft genome sequence of Wickerhamomyces ciferrii NRRL Y-1031 F-60-10.</title>
        <authorList>
            <person name="Schneider J."/>
            <person name="Andrea H."/>
            <person name="Blom J."/>
            <person name="Jaenicke S."/>
            <person name="Ruckert C."/>
            <person name="Schorsch C."/>
            <person name="Szczepanowski R."/>
            <person name="Farwick M."/>
            <person name="Goesmann A."/>
            <person name="Puhler A."/>
            <person name="Schaffer S."/>
            <person name="Tauch A."/>
            <person name="Kohler T."/>
            <person name="Brinkrolf K."/>
        </authorList>
    </citation>
    <scope>NUCLEOTIDE SEQUENCE [LARGE SCALE GENOMIC DNA]</scope>
    <source>
        <strain evidence="3">ATCC 14091 / BCRC 22168 / CBS 111 / JCM 3599 / NBRC 0793 / NRRL Y-1031 F-60-10</strain>
    </source>
</reference>
<keyword evidence="2" id="KW-0560">Oxidoreductase</keyword>
<evidence type="ECO:0000313" key="2">
    <source>
        <dbReference type="EMBL" id="CCH42882.1"/>
    </source>
</evidence>
<dbReference type="AlphaFoldDB" id="K0KL35"/>
<dbReference type="GO" id="GO:0016491">
    <property type="term" value="F:oxidoreductase activity"/>
    <property type="evidence" value="ECO:0007669"/>
    <property type="project" value="UniProtKB-KW"/>
</dbReference>
<evidence type="ECO:0000259" key="1">
    <source>
        <dbReference type="Pfam" id="PF01266"/>
    </source>
</evidence>
<dbReference type="Proteomes" id="UP000009328">
    <property type="component" value="Unassembled WGS sequence"/>
</dbReference>
<dbReference type="EMBL" id="CAIF01000054">
    <property type="protein sequence ID" value="CCH42882.1"/>
    <property type="molecule type" value="Genomic_DNA"/>
</dbReference>
<evidence type="ECO:0000313" key="3">
    <source>
        <dbReference type="Proteomes" id="UP000009328"/>
    </source>
</evidence>
<dbReference type="Pfam" id="PF01266">
    <property type="entry name" value="DAO"/>
    <property type="match status" value="1"/>
</dbReference>
<feature type="domain" description="FAD dependent oxidoreductase" evidence="1">
    <location>
        <begin position="41"/>
        <end position="419"/>
    </location>
</feature>
<dbReference type="SUPFAM" id="SSF51905">
    <property type="entry name" value="FAD/NAD(P)-binding domain"/>
    <property type="match status" value="1"/>
</dbReference>
<dbReference type="eggNOG" id="ENOG502QQ8N">
    <property type="taxonomic scope" value="Eukaryota"/>
</dbReference>
<sequence length="464" mass="51539">MVQSKSYLPSSNYTKSFWLSLEDQDPFSKYQHSPRLPKETDILIIGSGYAGASTVYNLLKQDPSLDVTLLEARTTCSGATGRNGGHLKPYGHREYSQYEESFGSRIAADIVNSEVDHLYTIKDLVEKEGIDCDFVLTRAFDVYKESTRFENDVESLAKLESNPYVKQEIKDSIQVLEGDSVSTLSKVSNVKRGITYPAAHLWPWKLVTSLLKKSVSVGLKLYTNTTVIEVSLVGNKYKIVTEKGSLFAKKVVFATNAYTKALLPEFKDAITPVKGVVTHIKSLDKPIPQLPNTYGIFHKSGLYSEYLINRADGGIIVGGGSVSMIDGTGDYSEVYDNPDDSYYTSKAKEYFQNYAPRTFTTWKNSKSDITWSGIMGYTSNGFPFVGDLGFINQPNAYIVAGFSGHGMPRVYLSGKAIADSIITGNSVLELDQIPENYVATLDRLKNSKEKNYKIELINVIKSKL</sequence>
<gene>
    <name evidence="2" type="ORF">BN7_2427</name>
</gene>
<name>K0KL35_WICCF</name>
<dbReference type="PANTHER" id="PTHR13847">
    <property type="entry name" value="SARCOSINE DEHYDROGENASE-RELATED"/>
    <property type="match status" value="1"/>
</dbReference>
<dbReference type="InterPro" id="IPR006076">
    <property type="entry name" value="FAD-dep_OxRdtase"/>
</dbReference>
<dbReference type="Gene3D" id="3.30.9.10">
    <property type="entry name" value="D-Amino Acid Oxidase, subunit A, domain 2"/>
    <property type="match status" value="1"/>
</dbReference>
<dbReference type="Gene3D" id="3.50.50.60">
    <property type="entry name" value="FAD/NAD(P)-binding domain"/>
    <property type="match status" value="1"/>
</dbReference>
<organism evidence="2 3">
    <name type="scientific">Wickerhamomyces ciferrii (strain ATCC 14091 / BCRC 22168 / CBS 111 / JCM 3599 / NBRC 0793 / NRRL Y-1031 F-60-10)</name>
    <name type="common">Yeast</name>
    <name type="synonym">Pichia ciferrii</name>
    <dbReference type="NCBI Taxonomy" id="1206466"/>
    <lineage>
        <taxon>Eukaryota</taxon>
        <taxon>Fungi</taxon>
        <taxon>Dikarya</taxon>
        <taxon>Ascomycota</taxon>
        <taxon>Saccharomycotina</taxon>
        <taxon>Saccharomycetes</taxon>
        <taxon>Phaffomycetales</taxon>
        <taxon>Wickerhamomycetaceae</taxon>
        <taxon>Wickerhamomyces</taxon>
    </lineage>
</organism>
<accession>K0KL35</accession>
<dbReference type="GO" id="GO:0005737">
    <property type="term" value="C:cytoplasm"/>
    <property type="evidence" value="ECO:0007669"/>
    <property type="project" value="TreeGrafter"/>
</dbReference>
<dbReference type="InterPro" id="IPR036188">
    <property type="entry name" value="FAD/NAD-bd_sf"/>
</dbReference>
<protein>
    <submittedName>
        <fullName evidence="2">Oxidoreductase ordL</fullName>
        <ecNumber evidence="2">1.-.-.-</ecNumber>
    </submittedName>
</protein>
<dbReference type="HOGENOM" id="CLU_022730_0_1_1"/>
<dbReference type="EC" id="1.-.-.-" evidence="2"/>
<proteinExistence type="predicted"/>
<dbReference type="STRING" id="1206466.K0KL35"/>
<comment type="caution">
    <text evidence="2">The sequence shown here is derived from an EMBL/GenBank/DDBJ whole genome shotgun (WGS) entry which is preliminary data.</text>
</comment>
<dbReference type="PANTHER" id="PTHR13847:SF279">
    <property type="entry name" value="FAD DEPENDENT OXIDOREDUCTASE DOMAIN-CONTAINING PROTEIN-RELATED"/>
    <property type="match status" value="1"/>
</dbReference>
<keyword evidence="3" id="KW-1185">Reference proteome</keyword>